<proteinExistence type="evidence at transcript level"/>
<sequence length="367" mass="38877">MCTSNTMRAVPVLVALLLAVSLQPSESTSARCTLTAAGGGVVVGTCAVSNYPGFVAIGGGPSAGTLPGSYISYKIDANKRSIRFMCGSDLDELTISGSVYSDQILDSCAPPLLEIVGCNNSTVSSSTWTGIKRNIDAPGGCTPSEYGPCISVTGVIRQTIEWFFFSTKNTFTSVVVDSSAVTRRGGAISLERKEAPGKMTTKVVGSTFTTVSCGSGGAIQSTDAHLLVRNSTFTTDLAVRGGAINFRSTDFPERLNNIDVIFDKPLVIQKCTFTTGTASDQGGMIAVYRGNFSTADSTFTTGHAKDRMGQCVWLDQCSSYTEHQIQRNTFTACSKTFTTWCRPHDGNVFTSCGIEGPPECSTQFPSR</sequence>
<dbReference type="EMBL" id="MH400040">
    <property type="protein sequence ID" value="QDO15125.1"/>
    <property type="molecule type" value="mRNA"/>
</dbReference>
<organism evidence="2">
    <name type="scientific">Chloromonas sp. KNF032</name>
    <dbReference type="NCBI Taxonomy" id="2596907"/>
    <lineage>
        <taxon>Eukaryota</taxon>
        <taxon>Viridiplantae</taxon>
        <taxon>Chlorophyta</taxon>
        <taxon>core chlorophytes</taxon>
        <taxon>Chlorophyceae</taxon>
        <taxon>CS clade</taxon>
        <taxon>Chlamydomonadales</taxon>
        <taxon>Chlamydomonadaceae</taxon>
        <taxon>Chloromonadinia</taxon>
        <taxon>Chloromonas</taxon>
    </lineage>
</organism>
<feature type="signal peptide" evidence="1">
    <location>
        <begin position="1"/>
        <end position="27"/>
    </location>
</feature>
<protein>
    <submittedName>
        <fullName evidence="2">Ice-binding protein 6</fullName>
    </submittedName>
</protein>
<feature type="chain" id="PRO_5026872484" evidence="1">
    <location>
        <begin position="28"/>
        <end position="367"/>
    </location>
</feature>
<dbReference type="InterPro" id="IPR011050">
    <property type="entry name" value="Pectin_lyase_fold/virulence"/>
</dbReference>
<dbReference type="SUPFAM" id="SSF51126">
    <property type="entry name" value="Pectin lyase-like"/>
    <property type="match status" value="1"/>
</dbReference>
<accession>A0A6M2YG55</accession>
<evidence type="ECO:0000256" key="1">
    <source>
        <dbReference type="SAM" id="SignalP"/>
    </source>
</evidence>
<name>A0A6M2YG55_9CHLO</name>
<dbReference type="AlphaFoldDB" id="A0A6M2YG55"/>
<evidence type="ECO:0000313" key="2">
    <source>
        <dbReference type="EMBL" id="QDO15125.1"/>
    </source>
</evidence>
<reference evidence="2" key="1">
    <citation type="submission" date="2018-05" db="EMBL/GenBank/DDBJ databases">
        <title>Ice-binding proteins isolated from Arctic microalgae are similar to Archeon adhesin-like proteins and increase freezing tolerance in transgenic Arabidopsis thaliana.</title>
        <authorList>
            <person name="Cho S.M."/>
            <person name="Lee J."/>
        </authorList>
    </citation>
    <scope>NUCLEOTIDE SEQUENCE</scope>
    <source>
        <strain evidence="2">KNF032</strain>
    </source>
</reference>
<keyword evidence="1" id="KW-0732">Signal</keyword>